<dbReference type="OrthoDB" id="227596at2"/>
<sequence>MLPESTDLSSRSPVWFRQPEVLHAGTYVVIALAAVVEAVHVVAGGGGAMVLGSLLLTVAGAALAWWHPWPGLLLAVAGCVIAATAGWLPLVEWSITVFTLFSFTLKGRPAVRGTLVTGATLYAAVVIAERYDFLSITAFTAMATAMAAGAIGSALRIHQQYWRSLEQRAADAIATRDIEATRRVAEERLRIARDLHDVVGHQIAVVSMHLGIAEVSLPPEAHPARAALASARTAVRSVLTETQRILYVLRRGTPDDDGALHPAPDLARLPELIDSFQRIGLRVKSTIDEMPREIDPIVSVTIFRIVQEALTNAHRHGNGTAEVSVTIANGHILIDVANGRRRDGTTRHAGSGYGLLGMRERVSSAGGRLTVIDDDGDRFQVSVTLMTDGSNVR</sequence>
<dbReference type="CDD" id="cd16917">
    <property type="entry name" value="HATPase_UhpB-NarQ-NarX-like"/>
    <property type="match status" value="1"/>
</dbReference>
<dbReference type="Gene3D" id="3.30.565.10">
    <property type="entry name" value="Histidine kinase-like ATPase, C-terminal domain"/>
    <property type="match status" value="1"/>
</dbReference>
<evidence type="ECO:0000259" key="11">
    <source>
        <dbReference type="Pfam" id="PF07730"/>
    </source>
</evidence>
<dbReference type="Pfam" id="PF07730">
    <property type="entry name" value="HisKA_3"/>
    <property type="match status" value="1"/>
</dbReference>
<keyword evidence="6 12" id="KW-0418">Kinase</keyword>
<evidence type="ECO:0000256" key="6">
    <source>
        <dbReference type="ARBA" id="ARBA00022777"/>
    </source>
</evidence>
<feature type="transmembrane region" description="Helical" evidence="9">
    <location>
        <begin position="134"/>
        <end position="155"/>
    </location>
</feature>
<keyword evidence="7" id="KW-0067">ATP-binding</keyword>
<dbReference type="Gene3D" id="1.20.5.1930">
    <property type="match status" value="1"/>
</dbReference>
<dbReference type="Pfam" id="PF02518">
    <property type="entry name" value="HATPase_c"/>
    <property type="match status" value="1"/>
</dbReference>
<dbReference type="PANTHER" id="PTHR24421:SF10">
    <property type="entry name" value="NITRATE_NITRITE SENSOR PROTEIN NARQ"/>
    <property type="match status" value="1"/>
</dbReference>
<dbReference type="EC" id="2.7.13.3" evidence="2"/>
<keyword evidence="8" id="KW-0902">Two-component regulatory system</keyword>
<evidence type="ECO:0000259" key="10">
    <source>
        <dbReference type="Pfam" id="PF02518"/>
    </source>
</evidence>
<dbReference type="InterPro" id="IPR011712">
    <property type="entry name" value="Sig_transdc_His_kin_sub3_dim/P"/>
</dbReference>
<comment type="catalytic activity">
    <reaction evidence="1">
        <text>ATP + protein L-histidine = ADP + protein N-phospho-L-histidine.</text>
        <dbReference type="EC" id="2.7.13.3"/>
    </reaction>
</comment>
<keyword evidence="5" id="KW-0547">Nucleotide-binding</keyword>
<evidence type="ECO:0000256" key="9">
    <source>
        <dbReference type="SAM" id="Phobius"/>
    </source>
</evidence>
<accession>A0A5M3WXJ6</accession>
<dbReference type="GO" id="GO:0005524">
    <property type="term" value="F:ATP binding"/>
    <property type="evidence" value="ECO:0007669"/>
    <property type="project" value="UniProtKB-KW"/>
</dbReference>
<dbReference type="GO" id="GO:0000155">
    <property type="term" value="F:phosphorelay sensor kinase activity"/>
    <property type="evidence" value="ECO:0007669"/>
    <property type="project" value="InterPro"/>
</dbReference>
<feature type="domain" description="Signal transduction histidine kinase subgroup 3 dimerisation and phosphoacceptor" evidence="11">
    <location>
        <begin position="187"/>
        <end position="251"/>
    </location>
</feature>
<evidence type="ECO:0000313" key="12">
    <source>
        <dbReference type="EMBL" id="GES12041.1"/>
    </source>
</evidence>
<keyword evidence="4" id="KW-0808">Transferase</keyword>
<keyword evidence="9" id="KW-0812">Transmembrane</keyword>
<dbReference type="AlphaFoldDB" id="A0A5M3WXJ6"/>
<reference evidence="12 13" key="1">
    <citation type="submission" date="2019-10" db="EMBL/GenBank/DDBJ databases">
        <title>Whole genome shotgun sequence of Acrocarpospora macrocephala NBRC 16266.</title>
        <authorList>
            <person name="Ichikawa N."/>
            <person name="Kimura A."/>
            <person name="Kitahashi Y."/>
            <person name="Komaki H."/>
            <person name="Oguchi A."/>
        </authorList>
    </citation>
    <scope>NUCLEOTIDE SEQUENCE [LARGE SCALE GENOMIC DNA]</scope>
    <source>
        <strain evidence="12 13">NBRC 16266</strain>
    </source>
</reference>
<evidence type="ECO:0000256" key="1">
    <source>
        <dbReference type="ARBA" id="ARBA00000085"/>
    </source>
</evidence>
<evidence type="ECO:0000256" key="2">
    <source>
        <dbReference type="ARBA" id="ARBA00012438"/>
    </source>
</evidence>
<evidence type="ECO:0000256" key="8">
    <source>
        <dbReference type="ARBA" id="ARBA00023012"/>
    </source>
</evidence>
<dbReference type="GO" id="GO:0046983">
    <property type="term" value="F:protein dimerization activity"/>
    <property type="evidence" value="ECO:0007669"/>
    <property type="project" value="InterPro"/>
</dbReference>
<dbReference type="SUPFAM" id="SSF55874">
    <property type="entry name" value="ATPase domain of HSP90 chaperone/DNA topoisomerase II/histidine kinase"/>
    <property type="match status" value="1"/>
</dbReference>
<keyword evidence="3" id="KW-0597">Phosphoprotein</keyword>
<protein>
    <recommendedName>
        <fullName evidence="2">histidine kinase</fullName>
        <ecNumber evidence="2">2.7.13.3</ecNumber>
    </recommendedName>
</protein>
<dbReference type="InterPro" id="IPR003594">
    <property type="entry name" value="HATPase_dom"/>
</dbReference>
<dbReference type="PANTHER" id="PTHR24421">
    <property type="entry name" value="NITRATE/NITRITE SENSOR PROTEIN NARX-RELATED"/>
    <property type="match status" value="1"/>
</dbReference>
<dbReference type="EMBL" id="BLAE01000034">
    <property type="protein sequence ID" value="GES12041.1"/>
    <property type="molecule type" value="Genomic_DNA"/>
</dbReference>
<proteinExistence type="predicted"/>
<evidence type="ECO:0000256" key="5">
    <source>
        <dbReference type="ARBA" id="ARBA00022741"/>
    </source>
</evidence>
<keyword evidence="9" id="KW-0472">Membrane</keyword>
<feature type="transmembrane region" description="Helical" evidence="9">
    <location>
        <begin position="20"/>
        <end position="39"/>
    </location>
</feature>
<dbReference type="GO" id="GO:0016020">
    <property type="term" value="C:membrane"/>
    <property type="evidence" value="ECO:0007669"/>
    <property type="project" value="InterPro"/>
</dbReference>
<evidence type="ECO:0000256" key="3">
    <source>
        <dbReference type="ARBA" id="ARBA00022553"/>
    </source>
</evidence>
<dbReference type="RefSeq" id="WP_155357381.1">
    <property type="nucleotide sequence ID" value="NZ_BAAAHL010000030.1"/>
</dbReference>
<keyword evidence="9" id="KW-1133">Transmembrane helix</keyword>
<dbReference type="Proteomes" id="UP000331127">
    <property type="component" value="Unassembled WGS sequence"/>
</dbReference>
<dbReference type="InterPro" id="IPR050482">
    <property type="entry name" value="Sensor_HK_TwoCompSys"/>
</dbReference>
<organism evidence="12 13">
    <name type="scientific">Acrocarpospora macrocephala</name>
    <dbReference type="NCBI Taxonomy" id="150177"/>
    <lineage>
        <taxon>Bacteria</taxon>
        <taxon>Bacillati</taxon>
        <taxon>Actinomycetota</taxon>
        <taxon>Actinomycetes</taxon>
        <taxon>Streptosporangiales</taxon>
        <taxon>Streptosporangiaceae</taxon>
        <taxon>Acrocarpospora</taxon>
    </lineage>
</organism>
<evidence type="ECO:0000313" key="13">
    <source>
        <dbReference type="Proteomes" id="UP000331127"/>
    </source>
</evidence>
<feature type="transmembrane region" description="Helical" evidence="9">
    <location>
        <begin position="46"/>
        <end position="66"/>
    </location>
</feature>
<comment type="caution">
    <text evidence="12">The sequence shown here is derived from an EMBL/GenBank/DDBJ whole genome shotgun (WGS) entry which is preliminary data.</text>
</comment>
<feature type="transmembrane region" description="Helical" evidence="9">
    <location>
        <begin position="72"/>
        <end position="98"/>
    </location>
</feature>
<evidence type="ECO:0000256" key="4">
    <source>
        <dbReference type="ARBA" id="ARBA00022679"/>
    </source>
</evidence>
<feature type="transmembrane region" description="Helical" evidence="9">
    <location>
        <begin position="110"/>
        <end position="128"/>
    </location>
</feature>
<dbReference type="InterPro" id="IPR036890">
    <property type="entry name" value="HATPase_C_sf"/>
</dbReference>
<name>A0A5M3WXJ6_9ACTN</name>
<gene>
    <name evidence="12" type="ORF">Amac_056380</name>
</gene>
<evidence type="ECO:0000256" key="7">
    <source>
        <dbReference type="ARBA" id="ARBA00022840"/>
    </source>
</evidence>
<feature type="domain" description="Histidine kinase/HSP90-like ATPase" evidence="10">
    <location>
        <begin position="300"/>
        <end position="383"/>
    </location>
</feature>
<keyword evidence="13" id="KW-1185">Reference proteome</keyword>